<reference evidence="1 2" key="1">
    <citation type="submission" date="2017-06" db="EMBL/GenBank/DDBJ databases">
        <title>Novel microbial phyla capable of carbon fixation and sulfur reduction in deep-sea sediments.</title>
        <authorList>
            <person name="Huang J."/>
            <person name="Baker B."/>
            <person name="Wang Y."/>
        </authorList>
    </citation>
    <scope>NUCLEOTIDE SEQUENCE [LARGE SCALE GENOMIC DNA]</scope>
    <source>
        <strain evidence="1">B3_TA06</strain>
    </source>
</reference>
<dbReference type="AlphaFoldDB" id="A0A532UW43"/>
<sequence>MRRMWSVLGAGLIAGAVVTSLLSCNVIQGDRELLVEDLQYVVHSPHWSADGSKIYYILGKDNSSPYSIGPVLAHDLENNTQTQITEEEISHLRGAPTKDIAVTAKGWWFWVWDIETWTKVDSCQPCEEGITNWHRIGRIHFSYESENAFYYIYWGEPDSLFLHRINLEDYTDEEVLAVKGNRLVFAPGPGDTLFAINDTIYNLNSGDKTPIGITPRALHWNPAVPTELLVCTGEDKDLFLFNLEEEEAYRINTNASWGYDVYDAKFSSDGNKIVYITIDYDDAAVYTQMWLFDLSN</sequence>
<evidence type="ECO:0008006" key="3">
    <source>
        <dbReference type="Google" id="ProtNLM"/>
    </source>
</evidence>
<dbReference type="EMBL" id="NJBO01000024">
    <property type="protein sequence ID" value="TKJ39156.1"/>
    <property type="molecule type" value="Genomic_DNA"/>
</dbReference>
<name>A0A532UW43_UNCT6</name>
<evidence type="ECO:0000313" key="2">
    <source>
        <dbReference type="Proteomes" id="UP000317778"/>
    </source>
</evidence>
<organism evidence="1 2">
    <name type="scientific">candidate division TA06 bacterium B3_TA06</name>
    <dbReference type="NCBI Taxonomy" id="2012487"/>
    <lineage>
        <taxon>Bacteria</taxon>
        <taxon>Bacteria division TA06</taxon>
    </lineage>
</organism>
<gene>
    <name evidence="1" type="ORF">CEE36_10325</name>
</gene>
<accession>A0A532UW43</accession>
<dbReference type="Proteomes" id="UP000317778">
    <property type="component" value="Unassembled WGS sequence"/>
</dbReference>
<evidence type="ECO:0000313" key="1">
    <source>
        <dbReference type="EMBL" id="TKJ39156.1"/>
    </source>
</evidence>
<proteinExistence type="predicted"/>
<dbReference type="SUPFAM" id="SSF82171">
    <property type="entry name" value="DPP6 N-terminal domain-like"/>
    <property type="match status" value="1"/>
</dbReference>
<dbReference type="PROSITE" id="PS51257">
    <property type="entry name" value="PROKAR_LIPOPROTEIN"/>
    <property type="match status" value="1"/>
</dbReference>
<protein>
    <recommendedName>
        <fullName evidence="3">Dipeptidylpeptidase IV N-terminal domain-containing protein</fullName>
    </recommendedName>
</protein>
<comment type="caution">
    <text evidence="1">The sequence shown here is derived from an EMBL/GenBank/DDBJ whole genome shotgun (WGS) entry which is preliminary data.</text>
</comment>